<dbReference type="EMBL" id="DQVE01000045">
    <property type="protein sequence ID" value="HIP98555.1"/>
    <property type="molecule type" value="Genomic_DNA"/>
</dbReference>
<feature type="binding site" evidence="10">
    <location>
        <position position="163"/>
    </location>
    <ligand>
        <name>Na(+)</name>
        <dbReference type="ChEBI" id="CHEBI:29101"/>
    </ligand>
</feature>
<evidence type="ECO:0000256" key="5">
    <source>
        <dbReference type="ARBA" id="ARBA00022670"/>
    </source>
</evidence>
<keyword evidence="9 10" id="KW-0915">Sodium</keyword>
<dbReference type="InterPro" id="IPR022281">
    <property type="entry name" value="ATP-dep_Prtase_HsIV_su"/>
</dbReference>
<evidence type="ECO:0000256" key="8">
    <source>
        <dbReference type="ARBA" id="ARBA00022801"/>
    </source>
</evidence>
<feature type="coiled-coil region" evidence="11">
    <location>
        <begin position="56"/>
        <end position="83"/>
    </location>
</feature>
<sequence length="178" mass="19438">MEKSRSTTVVVVRKDGVTCMGSDGQVTLGVGVIKHTAKKVRKIYHGQVLVGFAGTAADGLALLERLEKKLEELRGNLTRAVVELAKEWRMDKALRRLEAVLLVADKSHIYLASGMGDVIEPDEPILAIGSGGNYALAAARALYRNNPQMSARQIVEEALKIASEICIYTNDKFTIEEL</sequence>
<evidence type="ECO:0000256" key="7">
    <source>
        <dbReference type="ARBA" id="ARBA00022723"/>
    </source>
</evidence>
<dbReference type="GO" id="GO:0009376">
    <property type="term" value="C:HslUV protease complex"/>
    <property type="evidence" value="ECO:0007669"/>
    <property type="project" value="UniProtKB-UniRule"/>
</dbReference>
<dbReference type="NCBIfam" id="NF003964">
    <property type="entry name" value="PRK05456.1"/>
    <property type="match status" value="1"/>
</dbReference>
<keyword evidence="7 10" id="KW-0479">Metal-binding</keyword>
<evidence type="ECO:0000313" key="12">
    <source>
        <dbReference type="EMBL" id="HIP98555.1"/>
    </source>
</evidence>
<comment type="subcellular location">
    <subcellularLocation>
        <location evidence="1 10">Cytoplasm</location>
    </subcellularLocation>
</comment>
<comment type="similarity">
    <text evidence="2 10">Belongs to the peptidase T1B family. HslV subfamily.</text>
</comment>
<dbReference type="Proteomes" id="UP000606463">
    <property type="component" value="Unassembled WGS sequence"/>
</dbReference>
<dbReference type="Pfam" id="PF00227">
    <property type="entry name" value="Proteasome"/>
    <property type="match status" value="1"/>
</dbReference>
<keyword evidence="11" id="KW-0175">Coiled coil</keyword>
<evidence type="ECO:0000256" key="6">
    <source>
        <dbReference type="ARBA" id="ARBA00022698"/>
    </source>
</evidence>
<dbReference type="GO" id="GO:0046872">
    <property type="term" value="F:metal ion binding"/>
    <property type="evidence" value="ECO:0007669"/>
    <property type="project" value="UniProtKB-KW"/>
</dbReference>
<protein>
    <recommendedName>
        <fullName evidence="10">ATP-dependent protease subunit HslV</fullName>
        <ecNumber evidence="10">3.4.25.2</ecNumber>
    </recommendedName>
</protein>
<evidence type="ECO:0000313" key="13">
    <source>
        <dbReference type="Proteomes" id="UP000606463"/>
    </source>
</evidence>
<dbReference type="GO" id="GO:0004298">
    <property type="term" value="F:threonine-type endopeptidase activity"/>
    <property type="evidence" value="ECO:0007669"/>
    <property type="project" value="UniProtKB-KW"/>
</dbReference>
<evidence type="ECO:0000256" key="9">
    <source>
        <dbReference type="ARBA" id="ARBA00023053"/>
    </source>
</evidence>
<dbReference type="PANTHER" id="PTHR32194:SF0">
    <property type="entry name" value="ATP-DEPENDENT PROTEASE SUBUNIT HSLV"/>
    <property type="match status" value="1"/>
</dbReference>
<dbReference type="EC" id="3.4.25.2" evidence="10"/>
<dbReference type="PANTHER" id="PTHR32194">
    <property type="entry name" value="METALLOPROTEASE TLDD"/>
    <property type="match status" value="1"/>
</dbReference>
<comment type="caution">
    <text evidence="12">The sequence shown here is derived from an EMBL/GenBank/DDBJ whole genome shotgun (WGS) entry which is preliminary data.</text>
</comment>
<dbReference type="GO" id="GO:0051603">
    <property type="term" value="P:proteolysis involved in protein catabolic process"/>
    <property type="evidence" value="ECO:0007669"/>
    <property type="project" value="InterPro"/>
</dbReference>
<comment type="function">
    <text evidence="10">Protease subunit of a proteasome-like degradation complex believed to be a general protein degrading machinery.</text>
</comment>
<keyword evidence="8 10" id="KW-0378">Hydrolase</keyword>
<feature type="binding site" evidence="10">
    <location>
        <position position="166"/>
    </location>
    <ligand>
        <name>Na(+)</name>
        <dbReference type="ChEBI" id="CHEBI:29101"/>
    </ligand>
</feature>
<comment type="activity regulation">
    <text evidence="10">Allosterically activated by HslU binding.</text>
</comment>
<dbReference type="PROSITE" id="PS51476">
    <property type="entry name" value="PROTEASOME_BETA_2"/>
    <property type="match status" value="1"/>
</dbReference>
<comment type="subunit">
    <text evidence="10">A double ring-shaped homohexamer of HslV is capped on each side by a ring-shaped HslU homohexamer. The assembly of the HslU/HslV complex is dependent on binding of ATP.</text>
</comment>
<evidence type="ECO:0000256" key="1">
    <source>
        <dbReference type="ARBA" id="ARBA00004496"/>
    </source>
</evidence>
<keyword evidence="5 10" id="KW-0645">Protease</keyword>
<proteinExistence type="inferred from homology"/>
<evidence type="ECO:0000256" key="3">
    <source>
        <dbReference type="ARBA" id="ARBA00022490"/>
    </source>
</evidence>
<keyword evidence="4 10" id="KW-0021">Allosteric enzyme</keyword>
<comment type="catalytic activity">
    <reaction evidence="10">
        <text>ATP-dependent cleavage of peptide bonds with broad specificity.</text>
        <dbReference type="EC" id="3.4.25.2"/>
    </reaction>
</comment>
<dbReference type="InterPro" id="IPR001353">
    <property type="entry name" value="Proteasome_sua/b"/>
</dbReference>
<evidence type="ECO:0000256" key="4">
    <source>
        <dbReference type="ARBA" id="ARBA00022533"/>
    </source>
</evidence>
<keyword evidence="6 10" id="KW-0888">Threonine protease</keyword>
<evidence type="ECO:0000256" key="11">
    <source>
        <dbReference type="SAM" id="Coils"/>
    </source>
</evidence>
<feature type="binding site" evidence="10">
    <location>
        <position position="169"/>
    </location>
    <ligand>
        <name>Na(+)</name>
        <dbReference type="ChEBI" id="CHEBI:29101"/>
    </ligand>
</feature>
<dbReference type="GO" id="GO:0005839">
    <property type="term" value="C:proteasome core complex"/>
    <property type="evidence" value="ECO:0007669"/>
    <property type="project" value="InterPro"/>
</dbReference>
<dbReference type="SUPFAM" id="SSF56235">
    <property type="entry name" value="N-terminal nucleophile aminohydrolases (Ntn hydrolases)"/>
    <property type="match status" value="1"/>
</dbReference>
<accession>A0A9D0YQY4</accession>
<organism evidence="12 13">
    <name type="scientific">Aquifex aeolicus</name>
    <dbReference type="NCBI Taxonomy" id="63363"/>
    <lineage>
        <taxon>Bacteria</taxon>
        <taxon>Pseudomonadati</taxon>
        <taxon>Aquificota</taxon>
        <taxon>Aquificia</taxon>
        <taxon>Aquificales</taxon>
        <taxon>Aquificaceae</taxon>
        <taxon>Aquifex</taxon>
    </lineage>
</organism>
<feature type="active site" evidence="10">
    <location>
        <position position="7"/>
    </location>
</feature>
<dbReference type="InterPro" id="IPR023333">
    <property type="entry name" value="Proteasome_suB-type"/>
</dbReference>
<evidence type="ECO:0000256" key="2">
    <source>
        <dbReference type="ARBA" id="ARBA00006053"/>
    </source>
</evidence>
<dbReference type="HAMAP" id="MF_00248">
    <property type="entry name" value="HslV"/>
    <property type="match status" value="1"/>
</dbReference>
<dbReference type="InterPro" id="IPR029055">
    <property type="entry name" value="Ntn_hydrolases_N"/>
</dbReference>
<keyword evidence="3 10" id="KW-0963">Cytoplasm</keyword>
<dbReference type="NCBIfam" id="TIGR03692">
    <property type="entry name" value="ATP_dep_HslV"/>
    <property type="match status" value="1"/>
</dbReference>
<dbReference type="AlphaFoldDB" id="A0A9D0YQY4"/>
<evidence type="ECO:0000256" key="10">
    <source>
        <dbReference type="HAMAP-Rule" id="MF_00248"/>
    </source>
</evidence>
<gene>
    <name evidence="10 12" type="primary">hslV</name>
    <name evidence="12" type="ORF">EYH37_04235</name>
</gene>
<name>A0A9D0YQY4_AQUAO</name>
<dbReference type="PIRSF" id="PIRSF039093">
    <property type="entry name" value="HslV"/>
    <property type="match status" value="1"/>
</dbReference>
<dbReference type="Gene3D" id="3.60.20.10">
    <property type="entry name" value="Glutamine Phosphoribosylpyrophosphate, subunit 1, domain 1"/>
    <property type="match status" value="1"/>
</dbReference>
<reference evidence="12" key="1">
    <citation type="journal article" date="2020" name="ISME J.">
        <title>Gammaproteobacteria mediating utilization of methyl-, sulfur- and petroleum organic compounds in deep ocean hydrothermal plumes.</title>
        <authorList>
            <person name="Zhou Z."/>
            <person name="Liu Y."/>
            <person name="Pan J."/>
            <person name="Cron B.R."/>
            <person name="Toner B.M."/>
            <person name="Anantharaman K."/>
            <person name="Breier J.A."/>
            <person name="Dick G.J."/>
            <person name="Li M."/>
        </authorList>
    </citation>
    <scope>NUCLEOTIDE SEQUENCE</scope>
    <source>
        <strain evidence="12">SZUA-1501</strain>
    </source>
</reference>